<feature type="compositionally biased region" description="Low complexity" evidence="1">
    <location>
        <begin position="807"/>
        <end position="817"/>
    </location>
</feature>
<feature type="compositionally biased region" description="Polar residues" evidence="1">
    <location>
        <begin position="45"/>
        <end position="67"/>
    </location>
</feature>
<organism evidence="2 3">
    <name type="scientific">Linnemannia exigua</name>
    <dbReference type="NCBI Taxonomy" id="604196"/>
    <lineage>
        <taxon>Eukaryota</taxon>
        <taxon>Fungi</taxon>
        <taxon>Fungi incertae sedis</taxon>
        <taxon>Mucoromycota</taxon>
        <taxon>Mortierellomycotina</taxon>
        <taxon>Mortierellomycetes</taxon>
        <taxon>Mortierellales</taxon>
        <taxon>Mortierellaceae</taxon>
        <taxon>Linnemannia</taxon>
    </lineage>
</organism>
<feature type="compositionally biased region" description="Acidic residues" evidence="1">
    <location>
        <begin position="305"/>
        <end position="318"/>
    </location>
</feature>
<comment type="caution">
    <text evidence="2">The sequence shown here is derived from an EMBL/GenBank/DDBJ whole genome shotgun (WGS) entry which is preliminary data.</text>
</comment>
<feature type="compositionally biased region" description="Polar residues" evidence="1">
    <location>
        <begin position="395"/>
        <end position="410"/>
    </location>
</feature>
<name>A0AAD4H9Z5_9FUNG</name>
<feature type="compositionally biased region" description="Acidic residues" evidence="1">
    <location>
        <begin position="356"/>
        <end position="370"/>
    </location>
</feature>
<feature type="compositionally biased region" description="Low complexity" evidence="1">
    <location>
        <begin position="123"/>
        <end position="141"/>
    </location>
</feature>
<feature type="compositionally biased region" description="Low complexity" evidence="1">
    <location>
        <begin position="19"/>
        <end position="30"/>
    </location>
</feature>
<sequence>MGRHAKNQDPAQYKTRPISSYFFSSSRSATNPPPSPTPILGPSSQQIQPTPDETANNGSSNSTQVPISTTTAATTSTLFNTTVRDTSDSFLDDPFNDPFNPHDDNNSWETAREEDEDVETANATTTRASSEDSSSVDTSTADESRAEKVLKEIDGMELMASQVSSEFLRRLALSPRKPKRTLDLGFNGSPGSKPVLTFSEKLTAEMSRAAPGEKHIFAGGSNSSSPLKPKKLKVEPRTLKPVVKEDVEVQGSDSGSDADWDDNDVYVSAVSTPQDISKESEPAIDLSDDDIPTLSKFTSKKGPIELDDSDSDFGEDPFADMNTAPVTSTPPAAAPTPTAPPPAIVLPESASKDDVFDSDIELTQGEESDSDVGSSVSSRRPTRSGARPAARNAPAETTSKYGRTLRNTKPNPEPDFDIPVRRASKGNKVAKKPLFSLDFLLKEKERRERVGYDLQVIKNHIALDDEQLEEFDMNEEELQVIPEGILSEEQEAALKVIIKDTHSQTVEDISEFFIHWPQNLVVDPLDLHLTDADKVDHIVQRVLKHTQTEVQRHQFLTSPFLPILYPETPEFPRHNLKAVIKLINLTATLDPQFYDNTEIRKITSLLLRMTTDPIIGDIKSLLGSTLAALLDAIPVHSWDAERDRICDETLNSLGTSAAFLLLTLHQLPSLSGRISLLRRSIALAYLKQPPIPAGQVAPNINELHRALFVDRELQALRQSDYLALGRRYQIYGFCMDDEQILAGYVRRDLEMVSKKLQIIHGRISDAKAAHLDRTRAKEYIQRIIVRLEMVLLQKETVQGTLGFGVQNNNNSSTNNSTESKPREA</sequence>
<evidence type="ECO:0000313" key="2">
    <source>
        <dbReference type="EMBL" id="KAG0279848.1"/>
    </source>
</evidence>
<feature type="region of interest" description="Disordered" evidence="1">
    <location>
        <begin position="1"/>
        <end position="146"/>
    </location>
</feature>
<feature type="compositionally biased region" description="Low complexity" evidence="1">
    <location>
        <begin position="68"/>
        <end position="77"/>
    </location>
</feature>
<proteinExistence type="predicted"/>
<gene>
    <name evidence="2" type="ORF">BGZ95_012074</name>
</gene>
<dbReference type="AlphaFoldDB" id="A0AAD4H9Z5"/>
<accession>A0AAD4H9Z5</accession>
<feature type="compositionally biased region" description="Basic and acidic residues" evidence="1">
    <location>
        <begin position="232"/>
        <end position="247"/>
    </location>
</feature>
<feature type="region of interest" description="Disordered" evidence="1">
    <location>
        <begin position="803"/>
        <end position="824"/>
    </location>
</feature>
<evidence type="ECO:0000256" key="1">
    <source>
        <dbReference type="SAM" id="MobiDB-lite"/>
    </source>
</evidence>
<feature type="region of interest" description="Disordered" evidence="1">
    <location>
        <begin position="212"/>
        <end position="423"/>
    </location>
</feature>
<feature type="compositionally biased region" description="Pro residues" evidence="1">
    <location>
        <begin position="332"/>
        <end position="344"/>
    </location>
</feature>
<evidence type="ECO:0000313" key="3">
    <source>
        <dbReference type="Proteomes" id="UP001194580"/>
    </source>
</evidence>
<dbReference type="EMBL" id="JAAAIL010000098">
    <property type="protein sequence ID" value="KAG0279848.1"/>
    <property type="molecule type" value="Genomic_DNA"/>
</dbReference>
<protein>
    <submittedName>
        <fullName evidence="2">Uncharacterized protein</fullName>
    </submittedName>
</protein>
<keyword evidence="3" id="KW-1185">Reference proteome</keyword>
<dbReference type="Proteomes" id="UP001194580">
    <property type="component" value="Unassembled WGS sequence"/>
</dbReference>
<reference evidence="2" key="1">
    <citation type="journal article" date="2020" name="Fungal Divers.">
        <title>Resolving the Mortierellaceae phylogeny through synthesis of multi-gene phylogenetics and phylogenomics.</title>
        <authorList>
            <person name="Vandepol N."/>
            <person name="Liber J."/>
            <person name="Desiro A."/>
            <person name="Na H."/>
            <person name="Kennedy M."/>
            <person name="Barry K."/>
            <person name="Grigoriev I.V."/>
            <person name="Miller A.N."/>
            <person name="O'Donnell K."/>
            <person name="Stajich J.E."/>
            <person name="Bonito G."/>
        </authorList>
    </citation>
    <scope>NUCLEOTIDE SEQUENCE</scope>
    <source>
        <strain evidence="2">NRRL 28262</strain>
    </source>
</reference>